<dbReference type="InterPro" id="IPR039420">
    <property type="entry name" value="WalR-like"/>
</dbReference>
<dbReference type="Proteomes" id="UP000548476">
    <property type="component" value="Unassembled WGS sequence"/>
</dbReference>
<evidence type="ECO:0000256" key="3">
    <source>
        <dbReference type="ARBA" id="ARBA00023163"/>
    </source>
</evidence>
<protein>
    <submittedName>
        <fullName evidence="5">DNA-binding CsgD family transcriptional regulator</fullName>
    </submittedName>
</protein>
<dbReference type="AlphaFoldDB" id="A0A841FCZ7"/>
<evidence type="ECO:0000313" key="5">
    <source>
        <dbReference type="EMBL" id="MBB6034146.1"/>
    </source>
</evidence>
<dbReference type="Gene3D" id="1.10.10.10">
    <property type="entry name" value="Winged helix-like DNA-binding domain superfamily/Winged helix DNA-binding domain"/>
    <property type="match status" value="1"/>
</dbReference>
<keyword evidence="1" id="KW-0805">Transcription regulation</keyword>
<accession>A0A841FCZ7</accession>
<dbReference type="PROSITE" id="PS50043">
    <property type="entry name" value="HTH_LUXR_2"/>
    <property type="match status" value="1"/>
</dbReference>
<dbReference type="InterPro" id="IPR036388">
    <property type="entry name" value="WH-like_DNA-bd_sf"/>
</dbReference>
<keyword evidence="6" id="KW-1185">Reference proteome</keyword>
<proteinExistence type="predicted"/>
<organism evidence="5 6">
    <name type="scientific">Phytomonospora endophytica</name>
    <dbReference type="NCBI Taxonomy" id="714109"/>
    <lineage>
        <taxon>Bacteria</taxon>
        <taxon>Bacillati</taxon>
        <taxon>Actinomycetota</taxon>
        <taxon>Actinomycetes</taxon>
        <taxon>Micromonosporales</taxon>
        <taxon>Micromonosporaceae</taxon>
        <taxon>Phytomonospora</taxon>
    </lineage>
</organism>
<evidence type="ECO:0000256" key="2">
    <source>
        <dbReference type="ARBA" id="ARBA00023125"/>
    </source>
</evidence>
<dbReference type="Pfam" id="PF00196">
    <property type="entry name" value="GerE"/>
    <property type="match status" value="1"/>
</dbReference>
<evidence type="ECO:0000256" key="1">
    <source>
        <dbReference type="ARBA" id="ARBA00023015"/>
    </source>
</evidence>
<dbReference type="PANTHER" id="PTHR43214:SF24">
    <property type="entry name" value="TRANSCRIPTIONAL REGULATORY PROTEIN NARL-RELATED"/>
    <property type="match status" value="1"/>
</dbReference>
<reference evidence="5 6" key="1">
    <citation type="submission" date="2020-08" db="EMBL/GenBank/DDBJ databases">
        <title>Genomic Encyclopedia of Type Strains, Phase IV (KMG-IV): sequencing the most valuable type-strain genomes for metagenomic binning, comparative biology and taxonomic classification.</title>
        <authorList>
            <person name="Goeker M."/>
        </authorList>
    </citation>
    <scope>NUCLEOTIDE SEQUENCE [LARGE SCALE GENOMIC DNA]</scope>
    <source>
        <strain evidence="5 6">YIM 65646</strain>
    </source>
</reference>
<dbReference type="InterPro" id="IPR000792">
    <property type="entry name" value="Tscrpt_reg_LuxR_C"/>
</dbReference>
<dbReference type="SMART" id="SM00421">
    <property type="entry name" value="HTH_LUXR"/>
    <property type="match status" value="1"/>
</dbReference>
<gene>
    <name evidence="5" type="ORF">HNR73_001996</name>
</gene>
<dbReference type="CDD" id="cd06170">
    <property type="entry name" value="LuxR_C_like"/>
    <property type="match status" value="1"/>
</dbReference>
<feature type="domain" description="HTH luxR-type" evidence="4">
    <location>
        <begin position="213"/>
        <end position="278"/>
    </location>
</feature>
<dbReference type="GO" id="GO:0003677">
    <property type="term" value="F:DNA binding"/>
    <property type="evidence" value="ECO:0007669"/>
    <property type="project" value="UniProtKB-KW"/>
</dbReference>
<dbReference type="PANTHER" id="PTHR43214">
    <property type="entry name" value="TWO-COMPONENT RESPONSE REGULATOR"/>
    <property type="match status" value="1"/>
</dbReference>
<sequence>MVDTALAAQQVYARMREDGTTFAASTVDLPPEQVPGVRGHLASLGLLDAAAEISVDAMAALGRLLADNREDRPLIEQILNELAELARESILELHPASDWNHHEREPARVRTRDDVALANGVRIRTLHAQITHNLPHMRRHLEARTATGVEVRYAPLVPTRMVVYDRATAIVEGDRSDPRAWAVILRGRNLAQPLAHLHDYCWTTASEAADVPGSVHDARLTEQQRTVLRMLGTGAKDDAIARALGVSTRTVTRIVGELTALLGAGSRFQAGVRAARLGWLD</sequence>
<name>A0A841FCZ7_9ACTN</name>
<evidence type="ECO:0000259" key="4">
    <source>
        <dbReference type="PROSITE" id="PS50043"/>
    </source>
</evidence>
<dbReference type="InterPro" id="IPR016032">
    <property type="entry name" value="Sig_transdc_resp-reg_C-effctor"/>
</dbReference>
<dbReference type="RefSeq" id="WP_184787035.1">
    <property type="nucleotide sequence ID" value="NZ_BONT01000045.1"/>
</dbReference>
<dbReference type="GO" id="GO:0006355">
    <property type="term" value="P:regulation of DNA-templated transcription"/>
    <property type="evidence" value="ECO:0007669"/>
    <property type="project" value="InterPro"/>
</dbReference>
<dbReference type="SUPFAM" id="SSF46894">
    <property type="entry name" value="C-terminal effector domain of the bipartite response regulators"/>
    <property type="match status" value="1"/>
</dbReference>
<dbReference type="EMBL" id="JACHGT010000004">
    <property type="protein sequence ID" value="MBB6034146.1"/>
    <property type="molecule type" value="Genomic_DNA"/>
</dbReference>
<keyword evidence="2 5" id="KW-0238">DNA-binding</keyword>
<comment type="caution">
    <text evidence="5">The sequence shown here is derived from an EMBL/GenBank/DDBJ whole genome shotgun (WGS) entry which is preliminary data.</text>
</comment>
<evidence type="ECO:0000313" key="6">
    <source>
        <dbReference type="Proteomes" id="UP000548476"/>
    </source>
</evidence>
<keyword evidence="3" id="KW-0804">Transcription</keyword>